<gene>
    <name evidence="3" type="ORF">NM222_02805</name>
    <name evidence="2" type="ORF">NW74_05135</name>
</gene>
<comment type="similarity">
    <text evidence="1">Belongs to the ComF/GntX family.</text>
</comment>
<name>A0A0B4S1V7_9FIRM</name>
<dbReference type="RefSeq" id="WP_041954244.1">
    <property type="nucleotide sequence ID" value="NZ_CAUUFC010000002.1"/>
</dbReference>
<dbReference type="EMBL" id="CP009761">
    <property type="protein sequence ID" value="AIZ36758.1"/>
    <property type="molecule type" value="Genomic_DNA"/>
</dbReference>
<dbReference type="Proteomes" id="UP001210690">
    <property type="component" value="Chromosome"/>
</dbReference>
<evidence type="ECO:0000313" key="4">
    <source>
        <dbReference type="Proteomes" id="UP000031386"/>
    </source>
</evidence>
<dbReference type="OrthoDB" id="9779910at2"/>
<sequence length="213" mass="25153">MIKKFLKSFFFNENYCFFCKENIIKNSYLCEECISKIRKYDKDIFNDYGEECFKKDIIFYYSGILKTKIKEFKFENGVYLKKPFGKLIYENLDKSLIEKMDYIAYVPSSKKKMKLRGYNHSKLLAEEISKYSNIPLFDNLRKIKNTKSQHFLSLEERSVNLQNSFLVDCDLSGKNILLLDDIHTSGATIDECYKELKKANCNFVWAVCLCGVF</sequence>
<dbReference type="AlphaFoldDB" id="A0A0B4S1V7"/>
<evidence type="ECO:0000256" key="1">
    <source>
        <dbReference type="ARBA" id="ARBA00008007"/>
    </source>
</evidence>
<organism evidence="2 4">
    <name type="scientific">Parvimonas micra</name>
    <dbReference type="NCBI Taxonomy" id="33033"/>
    <lineage>
        <taxon>Bacteria</taxon>
        <taxon>Bacillati</taxon>
        <taxon>Bacillota</taxon>
        <taxon>Tissierellia</taxon>
        <taxon>Tissierellales</taxon>
        <taxon>Peptoniphilaceae</taxon>
        <taxon>Parvimonas</taxon>
    </lineage>
</organism>
<dbReference type="SUPFAM" id="SSF53271">
    <property type="entry name" value="PRTase-like"/>
    <property type="match status" value="1"/>
</dbReference>
<reference evidence="3" key="2">
    <citation type="submission" date="2022-07" db="EMBL/GenBank/DDBJ databases">
        <title>Parvimonas micra travels from the subgingival sulcus of the human oral cavity to the colorectal adenocarcinoma.</title>
        <authorList>
            <person name="Conde-Perez K."/>
            <person name="Buetas E."/>
            <person name="Aja-Macaya P."/>
            <person name="Martin-De Arribas E."/>
            <person name="Iglesias-Corras I."/>
            <person name="Trigo-Tasende N."/>
            <person name="Nasser-Ali M."/>
            <person name="Estevez L.S."/>
            <person name="Rumbo-Feal S."/>
            <person name="Otero-Alen B."/>
            <person name="Noguera J.F."/>
            <person name="Concha A."/>
            <person name="Pardinas-Lopez S."/>
            <person name="Carda-Dieguez M."/>
            <person name="Gomez-Randulfe I."/>
            <person name="Martinez-Lago N."/>
            <person name="Ladra S."/>
            <person name="Aparicio L.A."/>
            <person name="Bou G."/>
            <person name="Mira A."/>
            <person name="Vallejo J.A."/>
            <person name="Poza M."/>
        </authorList>
    </citation>
    <scope>NUCLEOTIDE SEQUENCE</scope>
    <source>
        <strain evidence="3">PM102KC-G-1</strain>
    </source>
</reference>
<dbReference type="InterPro" id="IPR000836">
    <property type="entry name" value="PRTase_dom"/>
</dbReference>
<dbReference type="CDD" id="cd06223">
    <property type="entry name" value="PRTases_typeI"/>
    <property type="match status" value="1"/>
</dbReference>
<reference evidence="2 4" key="1">
    <citation type="submission" date="2014-10" db="EMBL/GenBank/DDBJ databases">
        <title>Complete genome sequence of Parvimonas micra KCOM 1535 (= ChDC B708).</title>
        <authorList>
            <person name="Kook J.-K."/>
            <person name="Park S.-N."/>
            <person name="Lim Y.K."/>
            <person name="Roh H."/>
        </authorList>
    </citation>
    <scope>NUCLEOTIDE SEQUENCE [LARGE SCALE GENOMIC DNA]</scope>
    <source>
        <strain evidence="2">KCOM 1535</strain>
        <strain evidence="4">KCOM 1535 / ChDC B708</strain>
    </source>
</reference>
<keyword evidence="4" id="KW-1185">Reference proteome</keyword>
<dbReference type="InterPro" id="IPR051910">
    <property type="entry name" value="ComF/GntX_DNA_util-trans"/>
</dbReference>
<dbReference type="PANTHER" id="PTHR47505:SF1">
    <property type="entry name" value="DNA UTILIZATION PROTEIN YHGH"/>
    <property type="match status" value="1"/>
</dbReference>
<dbReference type="EMBL" id="CP101412">
    <property type="protein sequence ID" value="WBB31425.1"/>
    <property type="molecule type" value="Genomic_DNA"/>
</dbReference>
<proteinExistence type="inferred from homology"/>
<protein>
    <submittedName>
        <fullName evidence="3">ComF family protein</fullName>
    </submittedName>
    <submittedName>
        <fullName evidence="2">Competence protein ComF</fullName>
    </submittedName>
</protein>
<dbReference type="Gene3D" id="3.40.50.2020">
    <property type="match status" value="1"/>
</dbReference>
<dbReference type="KEGG" id="pmic:NW74_05135"/>
<dbReference type="PANTHER" id="PTHR47505">
    <property type="entry name" value="DNA UTILIZATION PROTEIN YHGH"/>
    <property type="match status" value="1"/>
</dbReference>
<evidence type="ECO:0000313" key="2">
    <source>
        <dbReference type="EMBL" id="AIZ36758.1"/>
    </source>
</evidence>
<accession>A0A0B4S1V7</accession>
<dbReference type="STRING" id="33033.NW74_05135"/>
<dbReference type="Proteomes" id="UP000031386">
    <property type="component" value="Chromosome"/>
</dbReference>
<dbReference type="InterPro" id="IPR029057">
    <property type="entry name" value="PRTase-like"/>
</dbReference>
<evidence type="ECO:0000313" key="3">
    <source>
        <dbReference type="EMBL" id="WBB31425.1"/>
    </source>
</evidence>